<dbReference type="AlphaFoldDB" id="A0A1Q3AL07"/>
<comment type="caution">
    <text evidence="2">The sequence shown here is derived from an EMBL/GenBank/DDBJ whole genome shotgun (WGS) entry which is preliminary data.</text>
</comment>
<organism evidence="2 3">
    <name type="scientific">Zygosaccharomyces rouxii</name>
    <dbReference type="NCBI Taxonomy" id="4956"/>
    <lineage>
        <taxon>Eukaryota</taxon>
        <taxon>Fungi</taxon>
        <taxon>Dikarya</taxon>
        <taxon>Ascomycota</taxon>
        <taxon>Saccharomycotina</taxon>
        <taxon>Saccharomycetes</taxon>
        <taxon>Saccharomycetales</taxon>
        <taxon>Saccharomycetaceae</taxon>
        <taxon>Zygosaccharomyces</taxon>
    </lineage>
</organism>
<accession>A0A1Q3AL07</accession>
<keyword evidence="1" id="KW-0812">Transmembrane</keyword>
<name>A0A1Q3AL07_ZYGRO</name>
<dbReference type="OrthoDB" id="4036517at2759"/>
<dbReference type="Pfam" id="PF00674">
    <property type="entry name" value="DUP"/>
    <property type="match status" value="1"/>
</dbReference>
<protein>
    <submittedName>
        <fullName evidence="2">Uncharacterized protein</fullName>
    </submittedName>
</protein>
<proteinExistence type="predicted"/>
<keyword evidence="1" id="KW-1133">Transmembrane helix</keyword>
<evidence type="ECO:0000313" key="2">
    <source>
        <dbReference type="EMBL" id="GAV56446.1"/>
    </source>
</evidence>
<sequence>MMAGEISVIFPICGLIFTLSLELFALIVLSDKKGMRAVKNDLRNSISFLVEIVKIQPGLDTDKWDLIASLLNRIFHNNDDNITPYFFYDGSNCASFFKSWYFDPYTKETESDTANTSESDTAVASKSDAVNTSGHGISGIQPMLGEAVKAYNDSLKEYWREHTELFF</sequence>
<dbReference type="Proteomes" id="UP000187013">
    <property type="component" value="Unassembled WGS sequence"/>
</dbReference>
<evidence type="ECO:0000313" key="3">
    <source>
        <dbReference type="Proteomes" id="UP000187013"/>
    </source>
</evidence>
<gene>
    <name evidence="2" type="ORF">ZYGR_0CV00100</name>
</gene>
<keyword evidence="1" id="KW-0472">Membrane</keyword>
<reference evidence="2 3" key="1">
    <citation type="submission" date="2016-08" db="EMBL/GenBank/DDBJ databases">
        <title>Draft genome sequence of allopolyploid Zygosaccharomyces rouxii.</title>
        <authorList>
            <person name="Watanabe J."/>
            <person name="Uehara K."/>
            <person name="Mogi Y."/>
            <person name="Tsukioka Y."/>
        </authorList>
    </citation>
    <scope>NUCLEOTIDE SEQUENCE [LARGE SCALE GENOMIC DNA]</scope>
    <source>
        <strain evidence="2 3">NBRC 110957</strain>
    </source>
</reference>
<evidence type="ECO:0000256" key="1">
    <source>
        <dbReference type="SAM" id="Phobius"/>
    </source>
</evidence>
<feature type="transmembrane region" description="Helical" evidence="1">
    <location>
        <begin position="6"/>
        <end position="29"/>
    </location>
</feature>
<dbReference type="InterPro" id="IPR001142">
    <property type="entry name" value="DUP/COS"/>
</dbReference>
<dbReference type="EMBL" id="BDGX01000100">
    <property type="protein sequence ID" value="GAV56446.1"/>
    <property type="molecule type" value="Genomic_DNA"/>
</dbReference>